<organism evidence="2">
    <name type="scientific">Sesamum angustifolium</name>
    <dbReference type="NCBI Taxonomy" id="2727405"/>
    <lineage>
        <taxon>Eukaryota</taxon>
        <taxon>Viridiplantae</taxon>
        <taxon>Streptophyta</taxon>
        <taxon>Embryophyta</taxon>
        <taxon>Tracheophyta</taxon>
        <taxon>Spermatophyta</taxon>
        <taxon>Magnoliopsida</taxon>
        <taxon>eudicotyledons</taxon>
        <taxon>Gunneridae</taxon>
        <taxon>Pentapetalae</taxon>
        <taxon>asterids</taxon>
        <taxon>lamiids</taxon>
        <taxon>Lamiales</taxon>
        <taxon>Pedaliaceae</taxon>
        <taxon>Sesamum</taxon>
    </lineage>
</organism>
<name>A0AAW2JTX3_9LAMI</name>
<dbReference type="Gene3D" id="3.30.420.10">
    <property type="entry name" value="Ribonuclease H-like superfamily/Ribonuclease H"/>
    <property type="match status" value="1"/>
</dbReference>
<dbReference type="PANTHER" id="PTHR47266">
    <property type="entry name" value="ENDONUCLEASE-RELATED"/>
    <property type="match status" value="1"/>
</dbReference>
<evidence type="ECO:0000313" key="2">
    <source>
        <dbReference type="EMBL" id="KAL0297942.1"/>
    </source>
</evidence>
<dbReference type="Gene3D" id="1.10.340.70">
    <property type="match status" value="1"/>
</dbReference>
<dbReference type="InterPro" id="IPR036397">
    <property type="entry name" value="RNaseH_sf"/>
</dbReference>
<reference evidence="2" key="1">
    <citation type="submission" date="2020-06" db="EMBL/GenBank/DDBJ databases">
        <authorList>
            <person name="Li T."/>
            <person name="Hu X."/>
            <person name="Zhang T."/>
            <person name="Song X."/>
            <person name="Zhang H."/>
            <person name="Dai N."/>
            <person name="Sheng W."/>
            <person name="Hou X."/>
            <person name="Wei L."/>
        </authorList>
    </citation>
    <scope>NUCLEOTIDE SEQUENCE</scope>
    <source>
        <strain evidence="2">G01</strain>
        <tissue evidence="2">Leaf</tissue>
    </source>
</reference>
<dbReference type="InterPro" id="IPR041588">
    <property type="entry name" value="Integrase_H2C2"/>
</dbReference>
<reference evidence="2" key="2">
    <citation type="journal article" date="2024" name="Plant">
        <title>Genomic evolution and insights into agronomic trait innovations of Sesamum species.</title>
        <authorList>
            <person name="Miao H."/>
            <person name="Wang L."/>
            <person name="Qu L."/>
            <person name="Liu H."/>
            <person name="Sun Y."/>
            <person name="Le M."/>
            <person name="Wang Q."/>
            <person name="Wei S."/>
            <person name="Zheng Y."/>
            <person name="Lin W."/>
            <person name="Duan Y."/>
            <person name="Cao H."/>
            <person name="Xiong S."/>
            <person name="Wang X."/>
            <person name="Wei L."/>
            <person name="Li C."/>
            <person name="Ma Q."/>
            <person name="Ju M."/>
            <person name="Zhao R."/>
            <person name="Li G."/>
            <person name="Mu C."/>
            <person name="Tian Q."/>
            <person name="Mei H."/>
            <person name="Zhang T."/>
            <person name="Gao T."/>
            <person name="Zhang H."/>
        </authorList>
    </citation>
    <scope>NUCLEOTIDE SEQUENCE</scope>
    <source>
        <strain evidence="2">G01</strain>
    </source>
</reference>
<accession>A0AAW2JTX3</accession>
<dbReference type="GO" id="GO:0003676">
    <property type="term" value="F:nucleic acid binding"/>
    <property type="evidence" value="ECO:0007669"/>
    <property type="project" value="InterPro"/>
</dbReference>
<dbReference type="SUPFAM" id="SSF53098">
    <property type="entry name" value="Ribonuclease H-like"/>
    <property type="match status" value="1"/>
</dbReference>
<protein>
    <recommendedName>
        <fullName evidence="1">Integrase catalytic domain-containing protein</fullName>
    </recommendedName>
</protein>
<proteinExistence type="predicted"/>
<dbReference type="InterPro" id="IPR052160">
    <property type="entry name" value="Gypsy_RT_Integrase-like"/>
</dbReference>
<dbReference type="AlphaFoldDB" id="A0AAW2JTX3"/>
<dbReference type="Pfam" id="PF17921">
    <property type="entry name" value="Integrase_H2C2"/>
    <property type="match status" value="1"/>
</dbReference>
<sequence>MLYKKSFTQPLLRCLSGEEGLHVLLEIHDRCCGSHIGTWTLANKALRAGYFCPTMKQDAHYLVNKCVKCQKHATLVHQLTEHLSIMLSPCPFSQWGMNIVGPFPLATGQRKFLLVVIDYLTKWVEAEHLAHISKGEVMKFVWNNIIYHFGLPREIISNYG</sequence>
<gene>
    <name evidence="2" type="ORF">Sangu_2461900</name>
</gene>
<dbReference type="PROSITE" id="PS50994">
    <property type="entry name" value="INTEGRASE"/>
    <property type="match status" value="1"/>
</dbReference>
<dbReference type="EMBL" id="JACGWK010000532">
    <property type="protein sequence ID" value="KAL0297942.1"/>
    <property type="molecule type" value="Genomic_DNA"/>
</dbReference>
<dbReference type="InterPro" id="IPR001584">
    <property type="entry name" value="Integrase_cat-core"/>
</dbReference>
<dbReference type="InterPro" id="IPR012337">
    <property type="entry name" value="RNaseH-like_sf"/>
</dbReference>
<comment type="caution">
    <text evidence="2">The sequence shown here is derived from an EMBL/GenBank/DDBJ whole genome shotgun (WGS) entry which is preliminary data.</text>
</comment>
<feature type="domain" description="Integrase catalytic" evidence="1">
    <location>
        <begin position="87"/>
        <end position="160"/>
    </location>
</feature>
<dbReference type="GO" id="GO:0015074">
    <property type="term" value="P:DNA integration"/>
    <property type="evidence" value="ECO:0007669"/>
    <property type="project" value="InterPro"/>
</dbReference>
<evidence type="ECO:0000259" key="1">
    <source>
        <dbReference type="PROSITE" id="PS50994"/>
    </source>
</evidence>